<evidence type="ECO:0000259" key="3">
    <source>
        <dbReference type="Pfam" id="PF11887"/>
    </source>
</evidence>
<accession>A0ABU9D373</accession>
<dbReference type="Pfam" id="PF11887">
    <property type="entry name" value="Mce4_CUP1"/>
    <property type="match status" value="1"/>
</dbReference>
<reference evidence="4 5" key="1">
    <citation type="submission" date="2024-03" db="EMBL/GenBank/DDBJ databases">
        <title>Rhodococcus navarretei sp. nov. and Pseudarthrobacter quantumdoti sp. nov., two new species with the ability to biosynthesize Quantum Dots isolated from soil samples at Union Glacier, Antarctica.</title>
        <authorList>
            <person name="Vargas M."/>
        </authorList>
    </citation>
    <scope>NUCLEOTIDE SEQUENCE [LARGE SCALE GENOMIC DNA]</scope>
    <source>
        <strain evidence="4 5">EXRC-4A-4</strain>
    </source>
</reference>
<dbReference type="Pfam" id="PF02470">
    <property type="entry name" value="MlaD"/>
    <property type="match status" value="1"/>
</dbReference>
<dbReference type="InterPro" id="IPR024516">
    <property type="entry name" value="Mce_C"/>
</dbReference>
<gene>
    <name evidence="4" type="ORF">AABD04_21500</name>
</gene>
<feature type="domain" description="Mammalian cell entry C-terminal" evidence="3">
    <location>
        <begin position="118"/>
        <end position="304"/>
    </location>
</feature>
<dbReference type="InterPro" id="IPR003399">
    <property type="entry name" value="Mce/MlaD"/>
</dbReference>
<feature type="domain" description="Mce/MlaD" evidence="2">
    <location>
        <begin position="36"/>
        <end position="111"/>
    </location>
</feature>
<dbReference type="PANTHER" id="PTHR33371">
    <property type="entry name" value="INTERMEMBRANE PHOSPHOLIPID TRANSPORT SYSTEM BINDING PROTEIN MLAD-RELATED"/>
    <property type="match status" value="1"/>
</dbReference>
<proteinExistence type="predicted"/>
<evidence type="ECO:0000313" key="5">
    <source>
        <dbReference type="Proteomes" id="UP001456513"/>
    </source>
</evidence>
<evidence type="ECO:0000313" key="4">
    <source>
        <dbReference type="EMBL" id="MEK8073426.1"/>
    </source>
</evidence>
<keyword evidence="5" id="KW-1185">Reference proteome</keyword>
<comment type="caution">
    <text evidence="4">The sequence shown here is derived from an EMBL/GenBank/DDBJ whole genome shotgun (WGS) entry which is preliminary data.</text>
</comment>
<dbReference type="EMBL" id="JBBPCN010000001">
    <property type="protein sequence ID" value="MEK8073426.1"/>
    <property type="molecule type" value="Genomic_DNA"/>
</dbReference>
<evidence type="ECO:0000256" key="1">
    <source>
        <dbReference type="SAM" id="SignalP"/>
    </source>
</evidence>
<evidence type="ECO:0000259" key="2">
    <source>
        <dbReference type="Pfam" id="PF02470"/>
    </source>
</evidence>
<feature type="chain" id="PRO_5046159782" evidence="1">
    <location>
        <begin position="26"/>
        <end position="334"/>
    </location>
</feature>
<organism evidence="4 5">
    <name type="scientific">Rhodococcus navarretei</name>
    <dbReference type="NCBI Taxonomy" id="3128981"/>
    <lineage>
        <taxon>Bacteria</taxon>
        <taxon>Bacillati</taxon>
        <taxon>Actinomycetota</taxon>
        <taxon>Actinomycetes</taxon>
        <taxon>Mycobacteriales</taxon>
        <taxon>Nocardiaceae</taxon>
        <taxon>Rhodococcus</taxon>
    </lineage>
</organism>
<name>A0ABU9D373_9NOCA</name>
<dbReference type="Proteomes" id="UP001456513">
    <property type="component" value="Unassembled WGS sequence"/>
</dbReference>
<dbReference type="NCBIfam" id="TIGR00996">
    <property type="entry name" value="Mtu_fam_mce"/>
    <property type="match status" value="1"/>
</dbReference>
<dbReference type="InterPro" id="IPR052336">
    <property type="entry name" value="MlaD_Phospholipid_Transporter"/>
</dbReference>
<dbReference type="InterPro" id="IPR005693">
    <property type="entry name" value="Mce"/>
</dbReference>
<feature type="signal peptide" evidence="1">
    <location>
        <begin position="1"/>
        <end position="25"/>
    </location>
</feature>
<dbReference type="PANTHER" id="PTHR33371:SF17">
    <property type="entry name" value="MCE-FAMILY PROTEIN MCE1B"/>
    <property type="match status" value="1"/>
</dbReference>
<keyword evidence="1" id="KW-0732">Signal</keyword>
<dbReference type="RefSeq" id="WP_341442385.1">
    <property type="nucleotide sequence ID" value="NZ_JBBPCN010000001.1"/>
</dbReference>
<protein>
    <submittedName>
        <fullName evidence="4">MlaD family protein</fullName>
    </submittedName>
</protein>
<sequence>MSTRSDAAKLAVFVLVAGVSTLTVANTITDPIAGRTVSYHAQFSDVTGLVTGSDVRIAGVRTGKVTDIDVTDHHTALVTFEVSDDQQLPADSSAAIRYADLLGARNLTLIPAGNPGPPLPGGALIPLDRTTPSVDLTAVLGGFRPLFDALDPAVVNRVADAIIDVFEGQNTSLDSVLVSTISIADSVGQRSQIVDQLITDLSAVLGDIAAERPRTTHIVDTLAGVMDGLERNRDLLTTGVDSIEGVSSSTNSLIQGLTPDLAETTRSLDDATGAVVDKQDALVGLVDHFDQVLVKFGSLTSYGGWLNVYFCNLSLSAGDVEFAPTTSTRSQVCR</sequence>